<proteinExistence type="predicted"/>
<dbReference type="InterPro" id="IPR003148">
    <property type="entry name" value="RCK_N"/>
</dbReference>
<feature type="domain" description="RCK N-terminal" evidence="1">
    <location>
        <begin position="16"/>
        <end position="134"/>
    </location>
</feature>
<gene>
    <name evidence="3" type="ORF">NIES30_10180</name>
</gene>
<dbReference type="STRING" id="549789.NIES30_10180"/>
<dbReference type="OrthoDB" id="9776294at2"/>
<dbReference type="Pfam" id="PF02254">
    <property type="entry name" value="TrkA_N"/>
    <property type="match status" value="1"/>
</dbReference>
<evidence type="ECO:0000313" key="4">
    <source>
        <dbReference type="Proteomes" id="UP000185557"/>
    </source>
</evidence>
<dbReference type="GO" id="GO:0008324">
    <property type="term" value="F:monoatomic cation transmembrane transporter activity"/>
    <property type="evidence" value="ECO:0007669"/>
    <property type="project" value="InterPro"/>
</dbReference>
<dbReference type="InterPro" id="IPR050721">
    <property type="entry name" value="Trk_Ktr_HKT_K-transport"/>
</dbReference>
<evidence type="ECO:0000259" key="2">
    <source>
        <dbReference type="PROSITE" id="PS51202"/>
    </source>
</evidence>
<evidence type="ECO:0000313" key="3">
    <source>
        <dbReference type="EMBL" id="OKH48386.1"/>
    </source>
</evidence>
<dbReference type="SUPFAM" id="SSF116726">
    <property type="entry name" value="TrkA C-terminal domain-like"/>
    <property type="match status" value="1"/>
</dbReference>
<dbReference type="GO" id="GO:0006813">
    <property type="term" value="P:potassium ion transport"/>
    <property type="evidence" value="ECO:0007669"/>
    <property type="project" value="InterPro"/>
</dbReference>
<dbReference type="PROSITE" id="PS51201">
    <property type="entry name" value="RCK_N"/>
    <property type="match status" value="1"/>
</dbReference>
<protein>
    <submittedName>
        <fullName evidence="3">Potassium uptake system protein</fullName>
    </submittedName>
</protein>
<dbReference type="SUPFAM" id="SSF51735">
    <property type="entry name" value="NAD(P)-binding Rossmann-fold domains"/>
    <property type="match status" value="1"/>
</dbReference>
<feature type="domain" description="RCK C-terminal" evidence="2">
    <location>
        <begin position="152"/>
        <end position="234"/>
    </location>
</feature>
<dbReference type="AlphaFoldDB" id="A0A1U7J6B7"/>
<dbReference type="InterPro" id="IPR036721">
    <property type="entry name" value="RCK_C_sf"/>
</dbReference>
<dbReference type="Proteomes" id="UP000185557">
    <property type="component" value="Unassembled WGS sequence"/>
</dbReference>
<reference evidence="3 4" key="1">
    <citation type="submission" date="2016-11" db="EMBL/GenBank/DDBJ databases">
        <title>Draft Genome Sequences of Nine Cyanobacterial Strains from Diverse Habitats.</title>
        <authorList>
            <person name="Zhu T."/>
            <person name="Hou S."/>
            <person name="Lu X."/>
            <person name="Hess W.R."/>
        </authorList>
    </citation>
    <scope>NUCLEOTIDE SEQUENCE [LARGE SCALE GENOMIC DNA]</scope>
    <source>
        <strain evidence="3 4">NIES-30</strain>
    </source>
</reference>
<comment type="caution">
    <text evidence="3">The sequence shown here is derived from an EMBL/GenBank/DDBJ whole genome shotgun (WGS) entry which is preliminary data.</text>
</comment>
<dbReference type="Gene3D" id="3.40.50.720">
    <property type="entry name" value="NAD(P)-binding Rossmann-like Domain"/>
    <property type="match status" value="1"/>
</dbReference>
<dbReference type="PROSITE" id="PS51202">
    <property type="entry name" value="RCK_C"/>
    <property type="match status" value="1"/>
</dbReference>
<dbReference type="Gene3D" id="3.30.70.1450">
    <property type="entry name" value="Regulator of K+ conductance, C-terminal domain"/>
    <property type="match status" value="1"/>
</dbReference>
<dbReference type="RefSeq" id="WP_073608314.1">
    <property type="nucleotide sequence ID" value="NZ_MRCG01000006.1"/>
</dbReference>
<dbReference type="PANTHER" id="PTHR43833">
    <property type="entry name" value="POTASSIUM CHANNEL PROTEIN 2-RELATED-RELATED"/>
    <property type="match status" value="1"/>
</dbReference>
<name>A0A1U7J6B7_9CYAN</name>
<keyword evidence="4" id="KW-1185">Reference proteome</keyword>
<dbReference type="EMBL" id="MRCG01000006">
    <property type="protein sequence ID" value="OKH48386.1"/>
    <property type="molecule type" value="Genomic_DNA"/>
</dbReference>
<organism evidence="3 4">
    <name type="scientific">Phormidium tenue NIES-30</name>
    <dbReference type="NCBI Taxonomy" id="549789"/>
    <lineage>
        <taxon>Bacteria</taxon>
        <taxon>Bacillati</taxon>
        <taxon>Cyanobacteriota</taxon>
        <taxon>Cyanophyceae</taxon>
        <taxon>Oscillatoriophycideae</taxon>
        <taxon>Oscillatoriales</taxon>
        <taxon>Oscillatoriaceae</taxon>
        <taxon>Phormidium</taxon>
    </lineage>
</organism>
<dbReference type="InterPro" id="IPR036291">
    <property type="entry name" value="NAD(P)-bd_dom_sf"/>
</dbReference>
<sequence>MNLSSLTFLRKMRSPNRQFAVIGLGRFGRAVCATLNNLGYEVLAVDTNEVHVSQAMTDQIAAHALQLDSTQPSALREAGITDFDTVIVAIGNYVEESIITTLNLKEAGVKNVVAKASSEIHGKLLDRVGADHVVFPEHEMGCELARSLTSPGILDRFEIDPNHCIAEIIVPQAFDQKTIVDLDLRNRYELTLLAISQDNEPEQFEINPSPVTRLKAGGLMVVIGSNRGLERLPV</sequence>
<dbReference type="PANTHER" id="PTHR43833:SF7">
    <property type="entry name" value="KTR SYSTEM POTASSIUM UPTAKE PROTEIN C"/>
    <property type="match status" value="1"/>
</dbReference>
<evidence type="ECO:0000259" key="1">
    <source>
        <dbReference type="PROSITE" id="PS51201"/>
    </source>
</evidence>
<dbReference type="Pfam" id="PF02080">
    <property type="entry name" value="TrkA_C"/>
    <property type="match status" value="1"/>
</dbReference>
<accession>A0A1U7J6B7</accession>
<dbReference type="InterPro" id="IPR006037">
    <property type="entry name" value="RCK_C"/>
</dbReference>